<reference evidence="1" key="1">
    <citation type="submission" date="2020-05" db="EMBL/GenBank/DDBJ databases">
        <title>Large-scale comparative analyses of tick genomes elucidate their genetic diversity and vector capacities.</title>
        <authorList>
            <person name="Jia N."/>
            <person name="Wang J."/>
            <person name="Shi W."/>
            <person name="Du L."/>
            <person name="Sun Y."/>
            <person name="Zhan W."/>
            <person name="Jiang J."/>
            <person name="Wang Q."/>
            <person name="Zhang B."/>
            <person name="Ji P."/>
            <person name="Sakyi L.B."/>
            <person name="Cui X."/>
            <person name="Yuan T."/>
            <person name="Jiang B."/>
            <person name="Yang W."/>
            <person name="Lam T.T.-Y."/>
            <person name="Chang Q."/>
            <person name="Ding S."/>
            <person name="Wang X."/>
            <person name="Zhu J."/>
            <person name="Ruan X."/>
            <person name="Zhao L."/>
            <person name="Wei J."/>
            <person name="Que T."/>
            <person name="Du C."/>
            <person name="Cheng J."/>
            <person name="Dai P."/>
            <person name="Han X."/>
            <person name="Huang E."/>
            <person name="Gao Y."/>
            <person name="Liu J."/>
            <person name="Shao H."/>
            <person name="Ye R."/>
            <person name="Li L."/>
            <person name="Wei W."/>
            <person name="Wang X."/>
            <person name="Wang C."/>
            <person name="Yang T."/>
            <person name="Huo Q."/>
            <person name="Li W."/>
            <person name="Guo W."/>
            <person name="Chen H."/>
            <person name="Zhou L."/>
            <person name="Ni X."/>
            <person name="Tian J."/>
            <person name="Zhou Y."/>
            <person name="Sheng Y."/>
            <person name="Liu T."/>
            <person name="Pan Y."/>
            <person name="Xia L."/>
            <person name="Li J."/>
            <person name="Zhao F."/>
            <person name="Cao W."/>
        </authorList>
    </citation>
    <scope>NUCLEOTIDE SEQUENCE</scope>
    <source>
        <strain evidence="1">Hyas-2018</strain>
    </source>
</reference>
<organism evidence="1 2">
    <name type="scientific">Hyalomma asiaticum</name>
    <name type="common">Tick</name>
    <dbReference type="NCBI Taxonomy" id="266040"/>
    <lineage>
        <taxon>Eukaryota</taxon>
        <taxon>Metazoa</taxon>
        <taxon>Ecdysozoa</taxon>
        <taxon>Arthropoda</taxon>
        <taxon>Chelicerata</taxon>
        <taxon>Arachnida</taxon>
        <taxon>Acari</taxon>
        <taxon>Parasitiformes</taxon>
        <taxon>Ixodida</taxon>
        <taxon>Ixodoidea</taxon>
        <taxon>Ixodidae</taxon>
        <taxon>Hyalomminae</taxon>
        <taxon>Hyalomma</taxon>
    </lineage>
</organism>
<evidence type="ECO:0000313" key="2">
    <source>
        <dbReference type="Proteomes" id="UP000821845"/>
    </source>
</evidence>
<name>A0ACB7TAP5_HYAAI</name>
<dbReference type="Proteomes" id="UP000821845">
    <property type="component" value="Chromosome 10"/>
</dbReference>
<gene>
    <name evidence="1" type="ORF">HPB50_006028</name>
</gene>
<dbReference type="EMBL" id="CM023490">
    <property type="protein sequence ID" value="KAH6942472.1"/>
    <property type="molecule type" value="Genomic_DNA"/>
</dbReference>
<sequence>MLSRVVLQTGLADVLNEHLLDPLYDKYRQGTEMVQTNVVDPFNYVYSQMTADKAAGIVQTHVVDPMNQAYQDMSAKATELVQTHVVSPVNQAYEEAPTYFQNTVVDPIKDAYNRAADMYDVNVAKPAAKAAGSFTDFLKNYGLWQGDNKGAAGVDHKGGEVKGEDHKGSDSKPPKTAAKGPDNQKSATELPLKPALKRRDSLTVAHKRVADHGGDGGAAPRSPDRLVEGKGGGESGHKVKFGYEEVRTLPPEKKRNKHDFNEFVEDQLGKLTVKPTSQKESKELIDAMMKEAAEAKAKEEKKRESTAPEGPDLTKTAGKATGKSVAGWVASPEEKHEYRKFQDMLHSKDASGQKKGDESGAKDDKTPAHDKPEGHKPPPGGSAKHHDEGHKPEAAKPGDKQGGKEEAHKKAAEGSKKPEPDKAHEKDHKPPGDKAGSKPDDKPSGKPQAAAAAPTAGLTATPAGQAGHGPTSGGGPAHQIAATPVKKSSSWWKTLRHFFRRKPADEESSEEEGVHYREMDEEFIECAEDLGAAGEVAHGSGKGGEAGGTDDASAAAAPKQYKLNACLLVTSGAVIFVVLLAVLLAGDLFDDLDNSVPTFDIDTGKVVNFLDEVGFLGAGMNSSIMGKPGSWRPLLERPANDSLVLLLRGLAPAVLRFAGHETDHFYFVEGEEDGNSSRGVADEGGLASRGKYI</sequence>
<accession>A0ACB7TAP5</accession>
<proteinExistence type="predicted"/>
<comment type="caution">
    <text evidence="1">The sequence shown here is derived from an EMBL/GenBank/DDBJ whole genome shotgun (WGS) entry which is preliminary data.</text>
</comment>
<evidence type="ECO:0000313" key="1">
    <source>
        <dbReference type="EMBL" id="KAH6942472.1"/>
    </source>
</evidence>
<keyword evidence="2" id="KW-1185">Reference proteome</keyword>
<protein>
    <submittedName>
        <fullName evidence="1">Uncharacterized protein</fullName>
    </submittedName>
</protein>